<accession>A0A370U5X0</accession>
<dbReference type="AlphaFoldDB" id="A0A370U5X0"/>
<gene>
    <name evidence="1" type="ORF">DN730_15855</name>
</gene>
<name>A0A370U5X0_9GAMM</name>
<keyword evidence="2" id="KW-1185">Reference proteome</keyword>
<protein>
    <submittedName>
        <fullName evidence="1">Uncharacterized protein</fullName>
    </submittedName>
</protein>
<reference evidence="1 2" key="1">
    <citation type="submission" date="2018-06" db="EMBL/GenBank/DDBJ databases">
        <title>Marinomonas sp. YLB-05 draft genome sequence.</title>
        <authorList>
            <person name="Yu L."/>
            <person name="Tang X."/>
        </authorList>
    </citation>
    <scope>NUCLEOTIDE SEQUENCE [LARGE SCALE GENOMIC DNA]</scope>
    <source>
        <strain evidence="1 2">YLB-05</strain>
    </source>
</reference>
<dbReference type="Proteomes" id="UP000254326">
    <property type="component" value="Unassembled WGS sequence"/>
</dbReference>
<proteinExistence type="predicted"/>
<organism evidence="1 2">
    <name type="scientific">Marinomonas piezotolerans</name>
    <dbReference type="NCBI Taxonomy" id="2213058"/>
    <lineage>
        <taxon>Bacteria</taxon>
        <taxon>Pseudomonadati</taxon>
        <taxon>Pseudomonadota</taxon>
        <taxon>Gammaproteobacteria</taxon>
        <taxon>Oceanospirillales</taxon>
        <taxon>Oceanospirillaceae</taxon>
        <taxon>Marinomonas</taxon>
    </lineage>
</organism>
<evidence type="ECO:0000313" key="1">
    <source>
        <dbReference type="EMBL" id="RDL43177.1"/>
    </source>
</evidence>
<comment type="caution">
    <text evidence="1">The sequence shown here is derived from an EMBL/GenBank/DDBJ whole genome shotgun (WGS) entry which is preliminary data.</text>
</comment>
<evidence type="ECO:0000313" key="2">
    <source>
        <dbReference type="Proteomes" id="UP000254326"/>
    </source>
</evidence>
<sequence>MASMSAQANNTELDNINRDTARAYEAYIMTFIWPEKMSSEHIDYESVLSLGDIPKFTQDSEEANQNSVTLAADIEPLKQPFDDFKQRFAKNTHLLANEHWTLIFPETGATISRAFHSEVLDDGYSEFVASVDFTLGRYLESDLTYRHFLFDTFTSVVPSPSDTNEVSQDDPMPPTTKHIEPALELNLNFNNKTASTKLNYIDHPIIGTLIYFEPLELEDAIERISMQQLMDNPPDEGSANLTE</sequence>
<dbReference type="EMBL" id="QKRA01000009">
    <property type="protein sequence ID" value="RDL43177.1"/>
    <property type="molecule type" value="Genomic_DNA"/>
</dbReference>